<evidence type="ECO:0008006" key="3">
    <source>
        <dbReference type="Google" id="ProtNLM"/>
    </source>
</evidence>
<comment type="caution">
    <text evidence="1">The sequence shown here is derived from an EMBL/GenBank/DDBJ whole genome shotgun (WGS) entry which is preliminary data.</text>
</comment>
<dbReference type="InterPro" id="IPR029044">
    <property type="entry name" value="Nucleotide-diphossugar_trans"/>
</dbReference>
<organism evidence="1 2">
    <name type="scientific">Roseibacillus persicicus</name>
    <dbReference type="NCBI Taxonomy" id="454148"/>
    <lineage>
        <taxon>Bacteria</taxon>
        <taxon>Pseudomonadati</taxon>
        <taxon>Verrucomicrobiota</taxon>
        <taxon>Verrucomicrobiia</taxon>
        <taxon>Verrucomicrobiales</taxon>
        <taxon>Verrucomicrobiaceae</taxon>
        <taxon>Roseibacillus</taxon>
    </lineage>
</organism>
<dbReference type="RefSeq" id="WP_189566309.1">
    <property type="nucleotide sequence ID" value="NZ_BMXI01000001.1"/>
</dbReference>
<reference evidence="1" key="2">
    <citation type="submission" date="2020-09" db="EMBL/GenBank/DDBJ databases">
        <authorList>
            <person name="Sun Q."/>
            <person name="Kim S."/>
        </authorList>
    </citation>
    <scope>NUCLEOTIDE SEQUENCE</scope>
    <source>
        <strain evidence="1">KCTC 12988</strain>
    </source>
</reference>
<proteinExistence type="predicted"/>
<name>A0A918WDB5_9BACT</name>
<accession>A0A918WDB5</accession>
<gene>
    <name evidence="1" type="ORF">GCM10007100_01090</name>
</gene>
<evidence type="ECO:0000313" key="1">
    <source>
        <dbReference type="EMBL" id="GHC40408.1"/>
    </source>
</evidence>
<keyword evidence="2" id="KW-1185">Reference proteome</keyword>
<dbReference type="EMBL" id="BMXI01000001">
    <property type="protein sequence ID" value="GHC40408.1"/>
    <property type="molecule type" value="Genomic_DNA"/>
</dbReference>
<reference evidence="1" key="1">
    <citation type="journal article" date="2014" name="Int. J. Syst. Evol. Microbiol.">
        <title>Complete genome sequence of Corynebacterium casei LMG S-19264T (=DSM 44701T), isolated from a smear-ripened cheese.</title>
        <authorList>
            <consortium name="US DOE Joint Genome Institute (JGI-PGF)"/>
            <person name="Walter F."/>
            <person name="Albersmeier A."/>
            <person name="Kalinowski J."/>
            <person name="Ruckert C."/>
        </authorList>
    </citation>
    <scope>NUCLEOTIDE SEQUENCE</scope>
    <source>
        <strain evidence="1">KCTC 12988</strain>
    </source>
</reference>
<dbReference type="SUPFAM" id="SSF53448">
    <property type="entry name" value="Nucleotide-diphospho-sugar transferases"/>
    <property type="match status" value="1"/>
</dbReference>
<protein>
    <recommendedName>
        <fullName evidence="3">Glycosyl transferase</fullName>
    </recommendedName>
</protein>
<dbReference type="Proteomes" id="UP000644507">
    <property type="component" value="Unassembled WGS sequence"/>
</dbReference>
<sequence>MKNVVTLKWGTRYGPEFANRLFHAVRTHLSEPFEFHCFTDDATGLNSEIKTHPIPEIDLPPHKLSTGWRKLTLFQPGLPLSGPSLFLDLDIIVRGSLDSFFEFAPGKIPIIHNWSNTMRTITGRRPEVGNSSIFRFLPNEHTFVYEQYLKEKDWALETFNPPQTYLTHCIKPIMEFYPESWTASFKRHCRPVFPLNLLMAPREPKSAQVVVFHGRPDPDEALKGFEGKKLHHRTKPAKWIEKYWTVGQ</sequence>
<dbReference type="AlphaFoldDB" id="A0A918WDB5"/>
<evidence type="ECO:0000313" key="2">
    <source>
        <dbReference type="Proteomes" id="UP000644507"/>
    </source>
</evidence>